<reference evidence="1" key="1">
    <citation type="journal article" date="2020" name="MBio">
        <title>'Candidatus Ethanoperedens,' a Thermophilic Genus of Archaea Mediating the Anaerobic Oxidation of Ethane.</title>
        <authorList>
            <person name="Hahn C.J."/>
            <person name="Laso-Perez R."/>
            <person name="Vulcano F."/>
            <person name="Vaziourakis K.M."/>
            <person name="Stokke R."/>
            <person name="Steen I.H."/>
            <person name="Teske A."/>
            <person name="Boetius A."/>
            <person name="Liebeke M."/>
            <person name="Amann R."/>
            <person name="Knittel K."/>
            <person name="Wegener G."/>
        </authorList>
    </citation>
    <scope>NUCLEOTIDE SEQUENCE</scope>
    <source>
        <strain evidence="1">GoM-Arc1-LC-WB58</strain>
    </source>
</reference>
<comment type="caution">
    <text evidence="1">The sequence shown here is derived from an EMBL/GenBank/DDBJ whole genome shotgun (WGS) entry which is preliminary data.</text>
</comment>
<dbReference type="AlphaFoldDB" id="A0A848D9F8"/>
<name>A0A848D9F8_9EURY</name>
<evidence type="ECO:0000313" key="1">
    <source>
        <dbReference type="EMBL" id="NMG82917.1"/>
    </source>
</evidence>
<gene>
    <name evidence="1" type="ORF">GIS02_01770</name>
</gene>
<accession>A0A848D9F8</accession>
<dbReference type="InterPro" id="IPR026349">
    <property type="entry name" value="CHP04255"/>
</dbReference>
<organism evidence="1 2">
    <name type="scientific">Candidatus Ethanoperedens thermophilum</name>
    <dbReference type="NCBI Taxonomy" id="2766897"/>
    <lineage>
        <taxon>Archaea</taxon>
        <taxon>Methanobacteriati</taxon>
        <taxon>Methanobacteriota</taxon>
        <taxon>Stenosarchaea group</taxon>
        <taxon>Methanomicrobia</taxon>
        <taxon>Methanosarcinales</taxon>
        <taxon>Methanosarcinales incertae sedis</taxon>
        <taxon>GOM Arc I cluster</taxon>
        <taxon>Candidatus Ethanoperedens</taxon>
    </lineage>
</organism>
<evidence type="ECO:0000313" key="2">
    <source>
        <dbReference type="Proteomes" id="UP000606580"/>
    </source>
</evidence>
<sequence>MTERRYEKNFLSNVVFKLDFPTLSDYSLEKIKKFQELIKKEFQILKEKKGVRIQHKLKRTDLIETETTEIQKWGFFNKTKSRNVSFENNNIIVEFKEYTHSDEYFKTIDLVIKSLFQIFPSIVSTRLGLRYINQINLKEDNPFKWDNLLNESLLDSMKFIFDKKDMSRYITLIELNKEDYQVKFQYGIANSLYPSPIIKKEFVLDYDCFTYESLAKTEEIMGKVKDFNEVISDMFEESIGNGLRELMGVIEDE</sequence>
<dbReference type="NCBIfam" id="TIGR04255">
    <property type="entry name" value="sporadTIGR04255"/>
    <property type="match status" value="1"/>
</dbReference>
<dbReference type="Proteomes" id="UP000606580">
    <property type="component" value="Unassembled WGS sequence"/>
</dbReference>
<dbReference type="EMBL" id="WNEG01000032">
    <property type="protein sequence ID" value="NMG82917.1"/>
    <property type="molecule type" value="Genomic_DNA"/>
</dbReference>
<proteinExistence type="predicted"/>
<protein>
    <submittedName>
        <fullName evidence="1">TIGR04255 family protein</fullName>
    </submittedName>
</protein>